<evidence type="ECO:0000313" key="2">
    <source>
        <dbReference type="EMBL" id="KZO97362.1"/>
    </source>
</evidence>
<organism evidence="2 3">
    <name type="scientific">Calocera viscosa (strain TUFC12733)</name>
    <dbReference type="NCBI Taxonomy" id="1330018"/>
    <lineage>
        <taxon>Eukaryota</taxon>
        <taxon>Fungi</taxon>
        <taxon>Dikarya</taxon>
        <taxon>Basidiomycota</taxon>
        <taxon>Agaricomycotina</taxon>
        <taxon>Dacrymycetes</taxon>
        <taxon>Dacrymycetales</taxon>
        <taxon>Dacrymycetaceae</taxon>
        <taxon>Calocera</taxon>
    </lineage>
</organism>
<gene>
    <name evidence="2" type="ORF">CALVIDRAFT_86323</name>
</gene>
<reference evidence="2 3" key="1">
    <citation type="journal article" date="2016" name="Mol. Biol. Evol.">
        <title>Comparative Genomics of Early-Diverging Mushroom-Forming Fungi Provides Insights into the Origins of Lignocellulose Decay Capabilities.</title>
        <authorList>
            <person name="Nagy L.G."/>
            <person name="Riley R."/>
            <person name="Tritt A."/>
            <person name="Adam C."/>
            <person name="Daum C."/>
            <person name="Floudas D."/>
            <person name="Sun H."/>
            <person name="Yadav J.S."/>
            <person name="Pangilinan J."/>
            <person name="Larsson K.H."/>
            <person name="Matsuura K."/>
            <person name="Barry K."/>
            <person name="Labutti K."/>
            <person name="Kuo R."/>
            <person name="Ohm R.A."/>
            <person name="Bhattacharya S.S."/>
            <person name="Shirouzu T."/>
            <person name="Yoshinaga Y."/>
            <person name="Martin F.M."/>
            <person name="Grigoriev I.V."/>
            <person name="Hibbett D.S."/>
        </authorList>
    </citation>
    <scope>NUCLEOTIDE SEQUENCE [LARGE SCALE GENOMIC DNA]</scope>
    <source>
        <strain evidence="2 3">TUFC12733</strain>
    </source>
</reference>
<keyword evidence="3" id="KW-1185">Reference proteome</keyword>
<evidence type="ECO:0000313" key="3">
    <source>
        <dbReference type="Proteomes" id="UP000076738"/>
    </source>
</evidence>
<dbReference type="EMBL" id="KV417280">
    <property type="protein sequence ID" value="KZO97362.1"/>
    <property type="molecule type" value="Genomic_DNA"/>
</dbReference>
<dbReference type="Proteomes" id="UP000076738">
    <property type="component" value="Unassembled WGS sequence"/>
</dbReference>
<evidence type="ECO:0000256" key="1">
    <source>
        <dbReference type="SAM" id="MobiDB-lite"/>
    </source>
</evidence>
<feature type="compositionally biased region" description="Basic residues" evidence="1">
    <location>
        <begin position="9"/>
        <end position="40"/>
    </location>
</feature>
<sequence>MRSTEAKRRSPPARKRDRTRRLGHTRHPRQRQYSRQRMTPHPHPIPGNPTKDPESPTQHDTVKVSFPRFHFHISFHPAASWGRTRCF</sequence>
<dbReference type="AlphaFoldDB" id="A0A167N5B9"/>
<feature type="region of interest" description="Disordered" evidence="1">
    <location>
        <begin position="1"/>
        <end position="63"/>
    </location>
</feature>
<accession>A0A167N5B9</accession>
<name>A0A167N5B9_CALVF</name>
<proteinExistence type="predicted"/>
<protein>
    <submittedName>
        <fullName evidence="2">Uncharacterized protein</fullName>
    </submittedName>
</protein>